<keyword evidence="1" id="KW-0489">Methyltransferase</keyword>
<organism evidence="1">
    <name type="scientific">mine drainage metagenome</name>
    <dbReference type="NCBI Taxonomy" id="410659"/>
    <lineage>
        <taxon>unclassified sequences</taxon>
        <taxon>metagenomes</taxon>
        <taxon>ecological metagenomes</taxon>
    </lineage>
</organism>
<name>T1BAH8_9ZZZZ</name>
<dbReference type="GO" id="GO:0008168">
    <property type="term" value="F:methyltransferase activity"/>
    <property type="evidence" value="ECO:0007669"/>
    <property type="project" value="UniProtKB-KW"/>
</dbReference>
<dbReference type="SUPFAM" id="SSF53335">
    <property type="entry name" value="S-adenosyl-L-methionine-dependent methyltransferases"/>
    <property type="match status" value="1"/>
</dbReference>
<dbReference type="InterPro" id="IPR029063">
    <property type="entry name" value="SAM-dependent_MTases_sf"/>
</dbReference>
<accession>T1BAH8</accession>
<gene>
    <name evidence="1" type="ORF">B1B_11388</name>
</gene>
<keyword evidence="1" id="KW-0808">Transferase</keyword>
<dbReference type="Gene3D" id="3.40.50.150">
    <property type="entry name" value="Vaccinia Virus protein VP39"/>
    <property type="match status" value="1"/>
</dbReference>
<dbReference type="PANTHER" id="PTHR34203">
    <property type="entry name" value="METHYLTRANSFERASE, FKBM FAMILY PROTEIN"/>
    <property type="match status" value="1"/>
</dbReference>
<dbReference type="InterPro" id="IPR052514">
    <property type="entry name" value="SAM-dependent_MTase"/>
</dbReference>
<reference evidence="1" key="2">
    <citation type="journal article" date="2014" name="ISME J.">
        <title>Microbial stratification in low pH oxic and suboxic macroscopic growths along an acid mine drainage.</title>
        <authorList>
            <person name="Mendez-Garcia C."/>
            <person name="Mesa V."/>
            <person name="Sprenger R.R."/>
            <person name="Richter M."/>
            <person name="Diez M.S."/>
            <person name="Solano J."/>
            <person name="Bargiela R."/>
            <person name="Golyshina O.V."/>
            <person name="Manteca A."/>
            <person name="Ramos J.L."/>
            <person name="Gallego J.R."/>
            <person name="Llorente I."/>
            <person name="Martins Dos Santos V.A."/>
            <person name="Jensen O.N."/>
            <person name="Pelaez A.I."/>
            <person name="Sanchez J."/>
            <person name="Ferrer M."/>
        </authorList>
    </citation>
    <scope>NUCLEOTIDE SEQUENCE</scope>
</reference>
<reference evidence="1" key="1">
    <citation type="submission" date="2013-08" db="EMBL/GenBank/DDBJ databases">
        <authorList>
            <person name="Mendez C."/>
            <person name="Richter M."/>
            <person name="Ferrer M."/>
            <person name="Sanchez J."/>
        </authorList>
    </citation>
    <scope>NUCLEOTIDE SEQUENCE</scope>
</reference>
<proteinExistence type="predicted"/>
<dbReference type="PANTHER" id="PTHR34203:SF15">
    <property type="entry name" value="SLL1173 PROTEIN"/>
    <property type="match status" value="1"/>
</dbReference>
<dbReference type="CDD" id="cd02440">
    <property type="entry name" value="AdoMet_MTases"/>
    <property type="match status" value="1"/>
</dbReference>
<dbReference type="AlphaFoldDB" id="T1BAH8"/>
<comment type="caution">
    <text evidence="1">The sequence shown here is derived from an EMBL/GenBank/DDBJ whole genome shotgun (WGS) entry which is preliminary data.</text>
</comment>
<sequence length="261" mass="29432">MDSMHLGAFRAIRRTFRNWPTVILARTGLKSYPVTGRLRAGGEVELTRNGQLMLWAFGCRALPDGSAWIPFGEREVHLEGGFAFSTYETFFHGDYALLPVEGRTVVDLGASIGDTPLYFSLRGARRVICFEKDPERYATLTANVERNRPNSVTPRLGAITELASIVREYRIDEAVLKMDIEGDEERVLDTTPPEDLRRFTHMAMEYHRGPEHCRAALERLGYEVKTTRPRHVNGTYQGFLYAVRREPLSSPGDPGRVGSPS</sequence>
<dbReference type="EMBL" id="AUZY01007394">
    <property type="protein sequence ID" value="EQD49994.1"/>
    <property type="molecule type" value="Genomic_DNA"/>
</dbReference>
<evidence type="ECO:0000313" key="1">
    <source>
        <dbReference type="EMBL" id="EQD49994.1"/>
    </source>
</evidence>
<dbReference type="GO" id="GO:0032259">
    <property type="term" value="P:methylation"/>
    <property type="evidence" value="ECO:0007669"/>
    <property type="project" value="UniProtKB-KW"/>
</dbReference>
<protein>
    <submittedName>
        <fullName evidence="1">Methyltransferase FkbM family</fullName>
    </submittedName>
</protein>